<evidence type="ECO:0000256" key="2">
    <source>
        <dbReference type="ARBA" id="ARBA00022475"/>
    </source>
</evidence>
<evidence type="ECO:0000256" key="1">
    <source>
        <dbReference type="ARBA" id="ARBA00004236"/>
    </source>
</evidence>
<dbReference type="Proteomes" id="UP001141183">
    <property type="component" value="Unassembled WGS sequence"/>
</dbReference>
<dbReference type="EMBL" id="JAMRYU010000012">
    <property type="protein sequence ID" value="MDC4240978.1"/>
    <property type="molecule type" value="Genomic_DNA"/>
</dbReference>
<keyword evidence="5" id="KW-0472">Membrane</keyword>
<reference evidence="7" key="1">
    <citation type="submission" date="2022-05" db="EMBL/GenBank/DDBJ databases">
        <title>Draft genome sequence of Clostridium tertium strain CP3 isolated from Peru.</title>
        <authorList>
            <person name="Hurtado R."/>
            <person name="Lima L."/>
            <person name="Sousa T."/>
            <person name="Jaiswal A.K."/>
            <person name="Tiwari S."/>
            <person name="Maturrano L."/>
            <person name="Brenig B."/>
            <person name="Azevedo V."/>
        </authorList>
    </citation>
    <scope>NUCLEOTIDE SEQUENCE</scope>
    <source>
        <strain evidence="7">CP3</strain>
    </source>
</reference>
<keyword evidence="2" id="KW-1003">Cell membrane</keyword>
<sequence>MIIKLIFALVVVLGLMYLVFKISGNRLNKINEGKYIKVLEKVQISKDTSIVVVKIGKKGYIMSSSNNNTEKIDEISEEEILLLEEEKRIEKEKINQQYEVAIKGLKSKVNKLRNKYN</sequence>
<keyword evidence="8" id="KW-1185">Reference proteome</keyword>
<dbReference type="AlphaFoldDB" id="A0A9X3XKN8"/>
<keyword evidence="6" id="KW-0175">Coiled coil</keyword>
<dbReference type="RefSeq" id="WP_008678067.1">
    <property type="nucleotide sequence ID" value="NZ_JADMSE010000025.1"/>
</dbReference>
<feature type="coiled-coil region" evidence="6">
    <location>
        <begin position="75"/>
        <end position="115"/>
    </location>
</feature>
<comment type="subcellular location">
    <subcellularLocation>
        <location evidence="1">Cell membrane</location>
    </subcellularLocation>
</comment>
<dbReference type="InterPro" id="IPR022781">
    <property type="entry name" value="Flagellar_biosynth_FliO"/>
</dbReference>
<keyword evidence="7" id="KW-0282">Flagellum</keyword>
<gene>
    <name evidence="7" type="ORF">NE398_12500</name>
</gene>
<name>A0A9X3XKN8_9CLOT</name>
<keyword evidence="7" id="KW-0966">Cell projection</keyword>
<protein>
    <submittedName>
        <fullName evidence="7">Flagellar biosynthetic protein FliO</fullName>
    </submittedName>
</protein>
<dbReference type="Pfam" id="PF04347">
    <property type="entry name" value="FliO"/>
    <property type="match status" value="1"/>
</dbReference>
<accession>A0A9X3XKN8</accession>
<evidence type="ECO:0000256" key="5">
    <source>
        <dbReference type="ARBA" id="ARBA00023136"/>
    </source>
</evidence>
<organism evidence="7 8">
    <name type="scientific">Clostridium tertium</name>
    <dbReference type="NCBI Taxonomy" id="1559"/>
    <lineage>
        <taxon>Bacteria</taxon>
        <taxon>Bacillati</taxon>
        <taxon>Bacillota</taxon>
        <taxon>Clostridia</taxon>
        <taxon>Eubacteriales</taxon>
        <taxon>Clostridiaceae</taxon>
        <taxon>Clostridium</taxon>
    </lineage>
</organism>
<evidence type="ECO:0000256" key="4">
    <source>
        <dbReference type="ARBA" id="ARBA00022989"/>
    </source>
</evidence>
<keyword evidence="3" id="KW-0812">Transmembrane</keyword>
<evidence type="ECO:0000256" key="3">
    <source>
        <dbReference type="ARBA" id="ARBA00022692"/>
    </source>
</evidence>
<evidence type="ECO:0000313" key="7">
    <source>
        <dbReference type="EMBL" id="MDC4240978.1"/>
    </source>
</evidence>
<evidence type="ECO:0000313" key="8">
    <source>
        <dbReference type="Proteomes" id="UP001141183"/>
    </source>
</evidence>
<keyword evidence="4" id="KW-1133">Transmembrane helix</keyword>
<keyword evidence="7" id="KW-0969">Cilium</keyword>
<dbReference type="GO" id="GO:0044781">
    <property type="term" value="P:bacterial-type flagellum organization"/>
    <property type="evidence" value="ECO:0007669"/>
    <property type="project" value="InterPro"/>
</dbReference>
<dbReference type="GO" id="GO:0016020">
    <property type="term" value="C:membrane"/>
    <property type="evidence" value="ECO:0007669"/>
    <property type="project" value="InterPro"/>
</dbReference>
<proteinExistence type="predicted"/>
<evidence type="ECO:0000256" key="6">
    <source>
        <dbReference type="SAM" id="Coils"/>
    </source>
</evidence>
<comment type="caution">
    <text evidence="7">The sequence shown here is derived from an EMBL/GenBank/DDBJ whole genome shotgun (WGS) entry which is preliminary data.</text>
</comment>